<proteinExistence type="predicted"/>
<dbReference type="PANTHER" id="PTHR43364:SF1">
    <property type="entry name" value="OXIDOREDUCTASE YDHF"/>
    <property type="match status" value="1"/>
</dbReference>
<name>A0ABT9YNT5_9STRE</name>
<dbReference type="InterPro" id="IPR036812">
    <property type="entry name" value="NAD(P)_OxRdtase_dom_sf"/>
</dbReference>
<dbReference type="PRINTS" id="PR00069">
    <property type="entry name" value="ALDKETRDTASE"/>
</dbReference>
<dbReference type="InterPro" id="IPR050523">
    <property type="entry name" value="AKR_Detox_Biosynth"/>
</dbReference>
<evidence type="ECO:0000313" key="2">
    <source>
        <dbReference type="EMBL" id="MDQ0221639.1"/>
    </source>
</evidence>
<dbReference type="SUPFAM" id="SSF51430">
    <property type="entry name" value="NAD(P)-linked oxidoreductase"/>
    <property type="match status" value="1"/>
</dbReference>
<evidence type="ECO:0000313" key="3">
    <source>
        <dbReference type="Proteomes" id="UP001223079"/>
    </source>
</evidence>
<dbReference type="PANTHER" id="PTHR43364">
    <property type="entry name" value="NADH-SPECIFIC METHYLGLYOXAL REDUCTASE-RELATED"/>
    <property type="match status" value="1"/>
</dbReference>
<dbReference type="EMBL" id="JAUSTM010000001">
    <property type="protein sequence ID" value="MDQ0221639.1"/>
    <property type="molecule type" value="Genomic_DNA"/>
</dbReference>
<organism evidence="2 3">
    <name type="scientific">Streptococcus moroccensis</name>
    <dbReference type="NCBI Taxonomy" id="1451356"/>
    <lineage>
        <taxon>Bacteria</taxon>
        <taxon>Bacillati</taxon>
        <taxon>Bacillota</taxon>
        <taxon>Bacilli</taxon>
        <taxon>Lactobacillales</taxon>
        <taxon>Streptococcaceae</taxon>
        <taxon>Streptococcus</taxon>
    </lineage>
</organism>
<comment type="caution">
    <text evidence="2">The sequence shown here is derived from an EMBL/GenBank/DDBJ whole genome shotgun (WGS) entry which is preliminary data.</text>
</comment>
<feature type="domain" description="NADP-dependent oxidoreductase" evidence="1">
    <location>
        <begin position="16"/>
        <end position="298"/>
    </location>
</feature>
<dbReference type="InterPro" id="IPR023210">
    <property type="entry name" value="NADP_OxRdtase_dom"/>
</dbReference>
<sequence>MKTLSIVNGPEKVSALVQGCMRMTDLSNEAAAEVIKAAFDAGITFFDHATCYGEDGAAERRFGEAFKLTGLKREDIFLQSKCGLRFERNEFDWTKENILTSVEESLERLQTDYLDSLLLHRPDLIFEPEEVAAAFDELEQSGKVRHFGVSNVMPYQLELLKKHVKQPLIFNQLQLSIEQSQLIDQGLYMNNLQTERSINRDGSTLDYCRLHDITIQAWSPLQHGFFQGTFVDNPDFPELNEALDKFAKREGVTKAAIALAWILRHPAKMQVIIGSMNPKHIKEAADASKVTLSHHDWYELYLASGKFLP</sequence>
<keyword evidence="3" id="KW-1185">Reference proteome</keyword>
<evidence type="ECO:0000259" key="1">
    <source>
        <dbReference type="Pfam" id="PF00248"/>
    </source>
</evidence>
<gene>
    <name evidence="2" type="ORF">J2S23_000170</name>
</gene>
<dbReference type="RefSeq" id="WP_307120877.1">
    <property type="nucleotide sequence ID" value="NZ_JAUSTM010000001.1"/>
</dbReference>
<dbReference type="Gene3D" id="3.20.20.100">
    <property type="entry name" value="NADP-dependent oxidoreductase domain"/>
    <property type="match status" value="1"/>
</dbReference>
<dbReference type="CDD" id="cd19092">
    <property type="entry name" value="AKR_BsYcsN_EcYdhF-like"/>
    <property type="match status" value="1"/>
</dbReference>
<dbReference type="InterPro" id="IPR020471">
    <property type="entry name" value="AKR"/>
</dbReference>
<dbReference type="Pfam" id="PF00248">
    <property type="entry name" value="Aldo_ket_red"/>
    <property type="match status" value="1"/>
</dbReference>
<dbReference type="Proteomes" id="UP001223079">
    <property type="component" value="Unassembled WGS sequence"/>
</dbReference>
<reference evidence="2 3" key="1">
    <citation type="submission" date="2023-07" db="EMBL/GenBank/DDBJ databases">
        <title>Genomic Encyclopedia of Type Strains, Phase IV (KMG-IV): sequencing the most valuable type-strain genomes for metagenomic binning, comparative biology and taxonomic classification.</title>
        <authorList>
            <person name="Goeker M."/>
        </authorList>
    </citation>
    <scope>NUCLEOTIDE SEQUENCE [LARGE SCALE GENOMIC DNA]</scope>
    <source>
        <strain evidence="2 3">DSM 105143</strain>
    </source>
</reference>
<protein>
    <submittedName>
        <fullName evidence="2">Oxidoreductase</fullName>
    </submittedName>
</protein>
<accession>A0ABT9YNT5</accession>